<dbReference type="STRING" id="550447.SAMN05428946_1558"/>
<organism evidence="1 2">
    <name type="scientific">Edaphobacillus lindanitolerans</name>
    <dbReference type="NCBI Taxonomy" id="550447"/>
    <lineage>
        <taxon>Bacteria</taxon>
        <taxon>Bacillati</taxon>
        <taxon>Bacillota</taxon>
        <taxon>Bacilli</taxon>
        <taxon>Bacillales</taxon>
        <taxon>Bacillaceae</taxon>
        <taxon>Edaphobacillus</taxon>
    </lineage>
</organism>
<keyword evidence="2" id="KW-1185">Reference proteome</keyword>
<dbReference type="Proteomes" id="UP000187550">
    <property type="component" value="Unassembled WGS sequence"/>
</dbReference>
<protein>
    <submittedName>
        <fullName evidence="1">Post-transcriptional regulator</fullName>
    </submittedName>
</protein>
<reference evidence="2" key="1">
    <citation type="submission" date="2017-01" db="EMBL/GenBank/DDBJ databases">
        <authorList>
            <person name="Varghese N."/>
            <person name="Submissions S."/>
        </authorList>
    </citation>
    <scope>NUCLEOTIDE SEQUENCE [LARGE SCALE GENOMIC DNA]</scope>
    <source>
        <strain evidence="2">MNA4</strain>
    </source>
</reference>
<dbReference type="RefSeq" id="WP_076757815.1">
    <property type="nucleotide sequence ID" value="NZ_FTPL01000002.1"/>
</dbReference>
<sequence length="109" mass="12154">MGEALDREQFNRLKPALSSKTEEFRIYHYGSVTEEDLWAYCVKKLWRKKDPATMPLHEMVGDILSISPARYMTFSQVEGLKTASEPGAFGGLDADEFKALLAPRGPASG</sequence>
<evidence type="ECO:0000313" key="2">
    <source>
        <dbReference type="Proteomes" id="UP000187550"/>
    </source>
</evidence>
<dbReference type="EMBL" id="FTPL01000002">
    <property type="protein sequence ID" value="SIT82889.1"/>
    <property type="molecule type" value="Genomic_DNA"/>
</dbReference>
<evidence type="ECO:0000313" key="1">
    <source>
        <dbReference type="EMBL" id="SIT82889.1"/>
    </source>
</evidence>
<gene>
    <name evidence="1" type="ORF">SAMN05428946_1558</name>
</gene>
<dbReference type="AlphaFoldDB" id="A0A1U7PJV4"/>
<name>A0A1U7PJV4_9BACI</name>
<accession>A0A1U7PJV4</accession>
<dbReference type="Pfam" id="PF13797">
    <property type="entry name" value="Post_transc_reg"/>
    <property type="match status" value="1"/>
</dbReference>
<dbReference type="InterPro" id="IPR025716">
    <property type="entry name" value="Post-transcriptional_regulator"/>
</dbReference>
<dbReference type="OrthoDB" id="2990595at2"/>
<proteinExistence type="predicted"/>